<dbReference type="Proteomes" id="UP001633002">
    <property type="component" value="Unassembled WGS sequence"/>
</dbReference>
<evidence type="ECO:0000313" key="1">
    <source>
        <dbReference type="EMBL" id="KAL3678759.1"/>
    </source>
</evidence>
<organism evidence="1 2">
    <name type="scientific">Riccia sorocarpa</name>
    <dbReference type="NCBI Taxonomy" id="122646"/>
    <lineage>
        <taxon>Eukaryota</taxon>
        <taxon>Viridiplantae</taxon>
        <taxon>Streptophyta</taxon>
        <taxon>Embryophyta</taxon>
        <taxon>Marchantiophyta</taxon>
        <taxon>Marchantiopsida</taxon>
        <taxon>Marchantiidae</taxon>
        <taxon>Marchantiales</taxon>
        <taxon>Ricciaceae</taxon>
        <taxon>Riccia</taxon>
    </lineage>
</organism>
<dbReference type="CDD" id="cd00257">
    <property type="entry name" value="beta-trefoil_FSCN-like"/>
    <property type="match status" value="1"/>
</dbReference>
<gene>
    <name evidence="1" type="ORF">R1sor_021715</name>
</gene>
<reference evidence="1 2" key="1">
    <citation type="submission" date="2024-09" db="EMBL/GenBank/DDBJ databases">
        <title>Chromosome-scale assembly of Riccia sorocarpa.</title>
        <authorList>
            <person name="Paukszto L."/>
        </authorList>
    </citation>
    <scope>NUCLEOTIDE SEQUENCE [LARGE SCALE GENOMIC DNA]</scope>
    <source>
        <strain evidence="1">LP-2024</strain>
        <tissue evidence="1">Aerial parts of the thallus</tissue>
    </source>
</reference>
<proteinExistence type="predicted"/>
<name>A0ABD3GM29_9MARC</name>
<dbReference type="EMBL" id="JBJQOH010000007">
    <property type="protein sequence ID" value="KAL3678759.1"/>
    <property type="molecule type" value="Genomic_DNA"/>
</dbReference>
<evidence type="ECO:0000313" key="2">
    <source>
        <dbReference type="Proteomes" id="UP001633002"/>
    </source>
</evidence>
<comment type="caution">
    <text evidence="1">The sequence shown here is derived from an EMBL/GenBank/DDBJ whole genome shotgun (WGS) entry which is preliminary data.</text>
</comment>
<sequence>MLTPKPKSLSTVGDNTQMTQDMSCIRFSLPTDDTSRRRRLSVEVLYSNDPDRDEVSSGGSEDEREFEKCACELKRLGIVPNASALTIAEEGFEVQTPFFPGRIQLNARTGMFTILPADEQQDVLEANLIIPRNIQNVRAAIAGRSSTTARKLLPGRLVSLRHSVELRFLRVEHSNGHVHAHRSIARADEVFAVVSLPIHKDAIALKCVGTNRYLKCEGEGQLVHAVIDEWTVGPGECLMEEDAGGNLIAIRSVTFNQYWGSGNPLKLFSKIEPHGKFEVVPAVHVF</sequence>
<keyword evidence="2" id="KW-1185">Reference proteome</keyword>
<accession>A0ABD3GM29</accession>
<dbReference type="AlphaFoldDB" id="A0ABD3GM29"/>
<protein>
    <submittedName>
        <fullName evidence="1">Uncharacterized protein</fullName>
    </submittedName>
</protein>